<feature type="transmembrane region" description="Helical" evidence="7">
    <location>
        <begin position="384"/>
        <end position="406"/>
    </location>
</feature>
<keyword evidence="2" id="KW-1003">Cell membrane</keyword>
<dbReference type="InterPro" id="IPR003838">
    <property type="entry name" value="ABC3_permease_C"/>
</dbReference>
<proteinExistence type="inferred from homology"/>
<sequence length="1068" mass="110445">MRLVIRRARQARGLLLAAGMAALVATVLVTGLATYNQQAIEAGQRSVVQVAPSEERSVLVNGSGGRSPADFAARDTAIRDRFAGGLGGLPATVTLARYGTGRELTGNLGGGTPNTGEPVFASMVSLADLPEHAELVAGDWPTPGGQLISVTLPERVAALLEVTVGGRIPLTDRASKQASEVVVAGIWRPRDTRDPYWRLAPEVASLGAAYGPLVLNEADFARTFTGTISAAWLVEPELATADAAAITAAARAAAEIATKLPDEAGLGSSGQVLTNIDRLGDRLTRADMVGRSALLTPLLLIVVLGGYALVLVAALLNEDRRAQNALMRARGAARGQLAGLAAREAALVVLPGALLAPVLSGQALRLADGSDFLSGLELDPRITLLAWAVAGAAAGGCLVTMLGPALRQGATYIADLAARSRPDRSATVQRASVDIVLVGLAVLAWTQLRQYSSPLVGAGDGLGIDPLLATAPILGVLAGAVIALRLLPPATRFAERFVDRRPWTATMFGMWQAGRRPHAGPVLLLALAVGGSTLAFSLSATWERSLTDQADHRVGADLRLVERDGTAPDGRAAQLATLPGVSRALPAWKDSVRIGPQDTSATVLALDAAAAGGTVRLSEQLVADSPQAVFDRLAQARINGGGLELPPDARQLTGSVSTPTVDLGRPQRVTTTAYFATADGSVRRVPLPTTGTDGKPARFAIDLPDAGGQRLRFVGIEVDAGAAAAPSYEVQLTDLRLSRTGGTSEPVDLGAGKWSMVDGKEINSPLPGGTTDSLRALYPVPQNGGGLSLYGNRLVTFARFMIVVDPADAPVPAVVTPDALDKMSAKIGDTVKLPLSGATLPIRIVGTADSLPGTDSATAAVLLDLPSAATRLLHDEMTIRPTSEWWLSTVDGQHDDAAAAAAKIPEVMVLDRLAEARLAEREPYWIGARAGLLTAALGAILLALVGLGVDVWATARRRMSELAVLNTLGASPRLLARSLITEQAFLAGVGVVVGSIVGAAVSATMAPLVILTPSAGRPMPEPAFQLPWLPVGGTGLGLLLVAMAFSGLVAVTIRQRVSAAQLRIGGER</sequence>
<feature type="transmembrane region" description="Helical" evidence="7">
    <location>
        <begin position="522"/>
        <end position="542"/>
    </location>
</feature>
<comment type="caution">
    <text evidence="9">The sequence shown here is derived from an EMBL/GenBank/DDBJ whole genome shotgun (WGS) entry which is preliminary data.</text>
</comment>
<feature type="domain" description="ABC3 transporter permease C-terminal" evidence="8">
    <location>
        <begin position="935"/>
        <end position="1054"/>
    </location>
</feature>
<evidence type="ECO:0000256" key="5">
    <source>
        <dbReference type="ARBA" id="ARBA00023136"/>
    </source>
</evidence>
<evidence type="ECO:0000256" key="6">
    <source>
        <dbReference type="ARBA" id="ARBA00038076"/>
    </source>
</evidence>
<keyword evidence="10" id="KW-1185">Reference proteome</keyword>
<feature type="transmembrane region" description="Helical" evidence="7">
    <location>
        <begin position="427"/>
        <end position="447"/>
    </location>
</feature>
<feature type="transmembrane region" description="Helical" evidence="7">
    <location>
        <begin position="1031"/>
        <end position="1053"/>
    </location>
</feature>
<evidence type="ECO:0000313" key="9">
    <source>
        <dbReference type="EMBL" id="MFD1324438.1"/>
    </source>
</evidence>
<dbReference type="PANTHER" id="PTHR30572">
    <property type="entry name" value="MEMBRANE COMPONENT OF TRANSPORTER-RELATED"/>
    <property type="match status" value="1"/>
</dbReference>
<feature type="transmembrane region" description="Helical" evidence="7">
    <location>
        <begin position="337"/>
        <end position="364"/>
    </location>
</feature>
<dbReference type="EMBL" id="JBHTMP010000048">
    <property type="protein sequence ID" value="MFD1324438.1"/>
    <property type="molecule type" value="Genomic_DNA"/>
</dbReference>
<feature type="transmembrane region" description="Helical" evidence="7">
    <location>
        <begin position="467"/>
        <end position="487"/>
    </location>
</feature>
<evidence type="ECO:0000256" key="7">
    <source>
        <dbReference type="SAM" id="Phobius"/>
    </source>
</evidence>
<gene>
    <name evidence="9" type="ORF">ACFQ4H_25445</name>
</gene>
<comment type="subcellular location">
    <subcellularLocation>
        <location evidence="1">Cell membrane</location>
        <topology evidence="1">Multi-pass membrane protein</topology>
    </subcellularLocation>
</comment>
<dbReference type="RefSeq" id="WP_377575077.1">
    <property type="nucleotide sequence ID" value="NZ_JBHTMP010000048.1"/>
</dbReference>
<name>A0ABW3YIU2_9ACTN</name>
<dbReference type="Proteomes" id="UP001597260">
    <property type="component" value="Unassembled WGS sequence"/>
</dbReference>
<feature type="transmembrane region" description="Helical" evidence="7">
    <location>
        <begin position="294"/>
        <end position="316"/>
    </location>
</feature>
<organism evidence="9 10">
    <name type="scientific">Micromonospora sonneratiae</name>
    <dbReference type="NCBI Taxonomy" id="1184706"/>
    <lineage>
        <taxon>Bacteria</taxon>
        <taxon>Bacillati</taxon>
        <taxon>Actinomycetota</taxon>
        <taxon>Actinomycetes</taxon>
        <taxon>Micromonosporales</taxon>
        <taxon>Micromonosporaceae</taxon>
        <taxon>Micromonospora</taxon>
    </lineage>
</organism>
<evidence type="ECO:0000256" key="1">
    <source>
        <dbReference type="ARBA" id="ARBA00004651"/>
    </source>
</evidence>
<evidence type="ECO:0000256" key="2">
    <source>
        <dbReference type="ARBA" id="ARBA00022475"/>
    </source>
</evidence>
<evidence type="ECO:0000259" key="8">
    <source>
        <dbReference type="Pfam" id="PF02687"/>
    </source>
</evidence>
<evidence type="ECO:0000256" key="4">
    <source>
        <dbReference type="ARBA" id="ARBA00022989"/>
    </source>
</evidence>
<dbReference type="Pfam" id="PF02687">
    <property type="entry name" value="FtsX"/>
    <property type="match status" value="2"/>
</dbReference>
<evidence type="ECO:0000313" key="10">
    <source>
        <dbReference type="Proteomes" id="UP001597260"/>
    </source>
</evidence>
<evidence type="ECO:0000256" key="3">
    <source>
        <dbReference type="ARBA" id="ARBA00022692"/>
    </source>
</evidence>
<accession>A0ABW3YIU2</accession>
<feature type="transmembrane region" description="Helical" evidence="7">
    <location>
        <begin position="930"/>
        <end position="953"/>
    </location>
</feature>
<comment type="similarity">
    <text evidence="6">Belongs to the ABC-4 integral membrane protein family.</text>
</comment>
<dbReference type="InterPro" id="IPR050250">
    <property type="entry name" value="Macrolide_Exporter_MacB"/>
</dbReference>
<feature type="domain" description="ABC3 transporter permease C-terminal" evidence="8">
    <location>
        <begin position="299"/>
        <end position="404"/>
    </location>
</feature>
<keyword evidence="3 7" id="KW-0812">Transmembrane</keyword>
<dbReference type="PANTHER" id="PTHR30572:SF4">
    <property type="entry name" value="ABC TRANSPORTER PERMEASE YTRF"/>
    <property type="match status" value="1"/>
</dbReference>
<keyword evidence="4 7" id="KW-1133">Transmembrane helix</keyword>
<reference evidence="10" key="1">
    <citation type="journal article" date="2019" name="Int. J. Syst. Evol. Microbiol.">
        <title>The Global Catalogue of Microorganisms (GCM) 10K type strain sequencing project: providing services to taxonomists for standard genome sequencing and annotation.</title>
        <authorList>
            <consortium name="The Broad Institute Genomics Platform"/>
            <consortium name="The Broad Institute Genome Sequencing Center for Infectious Disease"/>
            <person name="Wu L."/>
            <person name="Ma J."/>
        </authorList>
    </citation>
    <scope>NUCLEOTIDE SEQUENCE [LARGE SCALE GENOMIC DNA]</scope>
    <source>
        <strain evidence="10">JCM 31037</strain>
    </source>
</reference>
<protein>
    <submittedName>
        <fullName evidence="9">FtsX-like permease family protein</fullName>
    </submittedName>
</protein>
<feature type="transmembrane region" description="Helical" evidence="7">
    <location>
        <begin position="984"/>
        <end position="1011"/>
    </location>
</feature>
<keyword evidence="5 7" id="KW-0472">Membrane</keyword>